<keyword evidence="1" id="KW-0378">Hydrolase</keyword>
<reference evidence="1" key="2">
    <citation type="submission" date="2004-11" db="EMBL/GenBank/DDBJ databases">
        <authorList>
            <person name="Pombert J.-F."/>
            <person name="Otis C."/>
            <person name="Lemieux C."/>
            <person name="Turmel M."/>
        </authorList>
    </citation>
    <scope>NUCLEOTIDE SEQUENCE</scope>
    <source>
        <strain evidence="1">UTEX 1912</strain>
    </source>
</reference>
<dbReference type="RefSeq" id="YP_636214.1">
    <property type="nucleotide sequence ID" value="NC_008114.1"/>
</dbReference>
<gene>
    <name evidence="1" type="primary">orf254</name>
</gene>
<geneLocation type="chloroplast" evidence="1"/>
<reference evidence="1" key="1">
    <citation type="journal article" date="2001" name="Nucleic Acids Res.">
        <title>Rapid evolution of the DNA-binding site in LAGLIDADG homing endonucleases.</title>
        <authorList>
            <person name="Lucas P."/>
            <person name="Otis C."/>
            <person name="Mercier J.P."/>
            <person name="Turmel M."/>
            <person name="Lemieux C."/>
        </authorList>
    </citation>
    <scope>NUCLEOTIDE SEQUENCE</scope>
    <source>
        <strain evidence="1">UTEX 1912</strain>
    </source>
</reference>
<organism evidence="1">
    <name type="scientific">Tupiella akineta</name>
    <name type="common">Green alga</name>
    <name type="synonym">Pseudendoclonium akinetum</name>
    <dbReference type="NCBI Taxonomy" id="160070"/>
    <lineage>
        <taxon>Eukaryota</taxon>
        <taxon>Viridiplantae</taxon>
        <taxon>Chlorophyta</taxon>
        <taxon>core chlorophytes</taxon>
        <taxon>Ulvophyceae</taxon>
        <taxon>OUU clade</taxon>
        <taxon>Ulotrichales</taxon>
        <taxon>Tupiellaceae</taxon>
        <taxon>Tupiella</taxon>
    </lineage>
</organism>
<keyword evidence="1" id="KW-0255">Endonuclease</keyword>
<reference evidence="1" key="4">
    <citation type="journal article" date="2006" name="BMC Biol.">
        <title>The complete chloroplast DNA sequence of the green alga Oltmannsiellopsis viridis reveals a distinctive quadripartite architecture in the chloroplast genome of early diverging ulvophytes.</title>
        <authorList>
            <person name="Pombert J.F."/>
            <person name="Lemieux C."/>
            <person name="Turmel M."/>
        </authorList>
    </citation>
    <scope>NUCLEOTIDE SEQUENCE</scope>
    <source>
        <strain evidence="1">UTEX 1912</strain>
    </source>
</reference>
<evidence type="ECO:0000313" key="1">
    <source>
        <dbReference type="EMBL" id="AAV80638.1"/>
    </source>
</evidence>
<dbReference type="GO" id="GO:0004519">
    <property type="term" value="F:endonuclease activity"/>
    <property type="evidence" value="ECO:0007669"/>
    <property type="project" value="UniProtKB-KW"/>
</dbReference>
<protein>
    <submittedName>
        <fullName evidence="1">Putative site-specific DNA endonuclease</fullName>
    </submittedName>
</protein>
<name>Q3ZJ53_TUPAK</name>
<accession>Q3ZJ53</accession>
<proteinExistence type="predicted"/>
<dbReference type="GeneID" id="4108725"/>
<reference evidence="1" key="3">
    <citation type="journal article" date="2005" name="Mol. Biol. Evol.">
        <title>The chloroplast genome sequence of the green alga Pseudendoclonium akinetum (Ulvophyceae) reveals unusual structural features and new insights into the branching order of chlorophyte lineages.</title>
        <authorList>
            <person name="Pombert J.F."/>
            <person name="Otis C."/>
            <person name="Lemieux C."/>
            <person name="Turmel M."/>
        </authorList>
    </citation>
    <scope>NUCLEOTIDE SEQUENCE</scope>
    <source>
        <strain evidence="1">UTEX 1912</strain>
    </source>
</reference>
<dbReference type="EMBL" id="AY835431">
    <property type="protein sequence ID" value="AAV80638.1"/>
    <property type="molecule type" value="Genomic_DNA"/>
</dbReference>
<keyword evidence="1" id="KW-0540">Nuclease</keyword>
<sequence>MPYKNSEELKKKVFEQTLQKIEKRKHFYVEGQYESKQSLLIIWCPRHFNEHVTTFSNYNRSGTGCPCCGKEQVSKKLKNRQYSDETLQRMSKAALERGSRGGKPRKWRKESKYLKWRELVFKRYNFKCVVTGIQKKNFIPSAPFGESLVVHHLNGANSHQHLVYVVENGVVLTKELHLLFHNQYGYRNNTLFQFQSFLLSLLKTQESISTPISSQANSEELEGSETRAYDPDRVKELHECLGKISLLPCLQSYP</sequence>
<keyword evidence="1" id="KW-0150">Chloroplast</keyword>
<keyword evidence="1" id="KW-0934">Plastid</keyword>
<dbReference type="AlphaFoldDB" id="Q3ZJ53"/>